<dbReference type="EMBL" id="CP002271">
    <property type="protein sequence ID" value="ADO74054.1"/>
    <property type="molecule type" value="Genomic_DNA"/>
</dbReference>
<dbReference type="SUPFAM" id="SSF52047">
    <property type="entry name" value="RNI-like"/>
    <property type="match status" value="1"/>
</dbReference>
<dbReference type="SMART" id="SM00773">
    <property type="entry name" value="WGR"/>
    <property type="match status" value="1"/>
</dbReference>
<organism evidence="4 6">
    <name type="scientific">Stigmatella aurantiaca (strain DW4/3-1)</name>
    <dbReference type="NCBI Taxonomy" id="378806"/>
    <lineage>
        <taxon>Bacteria</taxon>
        <taxon>Pseudomonadati</taxon>
        <taxon>Myxococcota</taxon>
        <taxon>Myxococcia</taxon>
        <taxon>Myxococcales</taxon>
        <taxon>Cystobacterineae</taxon>
        <taxon>Archangiaceae</taxon>
        <taxon>Stigmatella</taxon>
    </lineage>
</organism>
<dbReference type="PANTHER" id="PTHR30634:SF13">
    <property type="entry name" value="PROTEIN YEHF"/>
    <property type="match status" value="1"/>
</dbReference>
<evidence type="ECO:0000313" key="4">
    <source>
        <dbReference type="EMBL" id="EAU62774.1"/>
    </source>
</evidence>
<dbReference type="InterPro" id="IPR014338">
    <property type="entry name" value="CHP02996_rpt-companion-dom"/>
</dbReference>
<dbReference type="NCBIfam" id="TIGR02996">
    <property type="entry name" value="rpt_mate_G_obs"/>
    <property type="match status" value="1"/>
</dbReference>
<dbReference type="InterPro" id="IPR036930">
    <property type="entry name" value="WGR_dom_sf"/>
</dbReference>
<gene>
    <name evidence="3" type="ordered locus">STAUR_6297</name>
    <name evidence="4" type="ORF">STIAU_6076</name>
</gene>
<reference evidence="3 5" key="2">
    <citation type="journal article" date="2011" name="Mol. Biol. Evol.">
        <title>Comparative genomic analysis of fruiting body formation in Myxococcales.</title>
        <authorList>
            <person name="Huntley S."/>
            <person name="Hamann N."/>
            <person name="Wegener-Feldbrugge S."/>
            <person name="Treuner-Lange A."/>
            <person name="Kube M."/>
            <person name="Reinhardt R."/>
            <person name="Klages S."/>
            <person name="Muller R."/>
            <person name="Ronning C.M."/>
            <person name="Nierman W.C."/>
            <person name="Sogaard-Andersen L."/>
        </authorList>
    </citation>
    <scope>NUCLEOTIDE SEQUENCE [LARGE SCALE GENOMIC DNA]</scope>
    <source>
        <strain evidence="3 5">DW4/3-1</strain>
    </source>
</reference>
<feature type="domain" description="WGR" evidence="2">
    <location>
        <begin position="1"/>
        <end position="77"/>
    </location>
</feature>
<dbReference type="KEGG" id="sur:STAUR_6297"/>
<dbReference type="EMBL" id="AAMD01000206">
    <property type="protein sequence ID" value="EAU62774.1"/>
    <property type="molecule type" value="Genomic_DNA"/>
</dbReference>
<protein>
    <submittedName>
        <fullName evidence="4">CalU2</fullName>
    </submittedName>
    <submittedName>
        <fullName evidence="3">WGR domain protein</fullName>
    </submittedName>
</protein>
<dbReference type="eggNOG" id="COG3831">
    <property type="taxonomic scope" value="Bacteria"/>
</dbReference>
<accession>Q08QM4</accession>
<dbReference type="Gene3D" id="3.80.10.10">
    <property type="entry name" value="Ribonuclease Inhibitor"/>
    <property type="match status" value="1"/>
</dbReference>
<dbReference type="Pfam" id="PF05406">
    <property type="entry name" value="WGR"/>
    <property type="match status" value="1"/>
</dbReference>
<dbReference type="Proteomes" id="UP000032702">
    <property type="component" value="Unassembled WGS sequence"/>
</dbReference>
<name>Q08QM4_STIAD</name>
<dbReference type="RefSeq" id="WP_002643298.1">
    <property type="nucleotide sequence ID" value="NC_014623.1"/>
</dbReference>
<dbReference type="OrthoDB" id="9781345at2"/>
<feature type="compositionally biased region" description="Basic and acidic residues" evidence="1">
    <location>
        <begin position="47"/>
        <end position="64"/>
    </location>
</feature>
<feature type="region of interest" description="Disordered" evidence="1">
    <location>
        <begin position="26"/>
        <end position="85"/>
    </location>
</feature>
<dbReference type="InterPro" id="IPR008893">
    <property type="entry name" value="WGR_domain"/>
</dbReference>
<dbReference type="InterPro" id="IPR050458">
    <property type="entry name" value="LolB"/>
</dbReference>
<dbReference type="Proteomes" id="UP000001351">
    <property type="component" value="Chromosome"/>
</dbReference>
<evidence type="ECO:0000313" key="5">
    <source>
        <dbReference type="Proteomes" id="UP000001351"/>
    </source>
</evidence>
<dbReference type="eggNOG" id="COG4886">
    <property type="taxonomic scope" value="Bacteria"/>
</dbReference>
<evidence type="ECO:0000259" key="2">
    <source>
        <dbReference type="PROSITE" id="PS51977"/>
    </source>
</evidence>
<evidence type="ECO:0000256" key="1">
    <source>
        <dbReference type="SAM" id="MobiDB-lite"/>
    </source>
</evidence>
<sequence length="450" mass="49669">MPRYEFKEGSSSKFWEITLSGKSFTTRWGRIGTEGQEKTQSFSSPAEAKKEYDKLVREKEKKGYELAGEGGGEDGDGEGPEPASNPELEAAILKDPDNVDAYLVYSDWLQHQGDPRGELIALHHAVSQASGPEASALKRKATAHIKKHQALLLGELAEAVEEEELTVEWFLGFIRSARVARKDYDSTRDVGETARMLLAHPSARFIRGLTIGIADFDGENTYDDVIEQLTEAGGSKTIQDLFIGDFQYPDEMEISWSHLNDVSPLLKVLPALRTLRLRGASLELGDIHLPELREFTVETGGLPLSAVKSIVTAKWPKLERLEIWFGSENYGAEGGVKDIQPLLDGKGLPNLKRLGLRNSEFTDELCQKLPTAKVLPQLEVLDLSMGTLSDEGASLLAEHAAAFAHLQQLDLTENTLTQAGQKQVAKLGAFVRAGNQREYEEDYRYAAVGE</sequence>
<dbReference type="InterPro" id="IPR049809">
    <property type="entry name" value="YehF/YfeS-like_WGR"/>
</dbReference>
<dbReference type="HOGENOM" id="CLU_049015_0_0_7"/>
<keyword evidence="5" id="KW-1185">Reference proteome</keyword>
<proteinExistence type="predicted"/>
<dbReference type="AlphaFoldDB" id="Q08QM4"/>
<dbReference type="SUPFAM" id="SSF142921">
    <property type="entry name" value="WGR domain-like"/>
    <property type="match status" value="1"/>
</dbReference>
<dbReference type="PROSITE" id="PS51977">
    <property type="entry name" value="WGR"/>
    <property type="match status" value="1"/>
</dbReference>
<dbReference type="PANTHER" id="PTHR30634">
    <property type="entry name" value="OUTER MEMBRANE LOLAB LIPOPROTEIN INSERTION APPARATUS"/>
    <property type="match status" value="1"/>
</dbReference>
<dbReference type="Gene3D" id="2.20.140.10">
    <property type="entry name" value="WGR domain"/>
    <property type="match status" value="1"/>
</dbReference>
<evidence type="ECO:0000313" key="6">
    <source>
        <dbReference type="Proteomes" id="UP000032702"/>
    </source>
</evidence>
<reference evidence="4 6" key="1">
    <citation type="submission" date="2006-04" db="EMBL/GenBank/DDBJ databases">
        <authorList>
            <person name="Nierman W.C."/>
        </authorList>
    </citation>
    <scope>NUCLEOTIDE SEQUENCE [LARGE SCALE GENOMIC DNA]</scope>
    <source>
        <strain evidence="4 6">DW4/3-1</strain>
    </source>
</reference>
<dbReference type="CDD" id="cd07996">
    <property type="entry name" value="WGR_MMR_like"/>
    <property type="match status" value="1"/>
</dbReference>
<dbReference type="InterPro" id="IPR032675">
    <property type="entry name" value="LRR_dom_sf"/>
</dbReference>
<evidence type="ECO:0000313" key="3">
    <source>
        <dbReference type="EMBL" id="ADO74054.1"/>
    </source>
</evidence>
<dbReference type="PATRIC" id="fig|378806.16.peg.1594"/>
<dbReference type="STRING" id="378806.STAUR_6297"/>